<dbReference type="InterPro" id="IPR011268">
    <property type="entry name" value="Purine_phosphorylase"/>
</dbReference>
<dbReference type="PANTHER" id="PTHR11904">
    <property type="entry name" value="METHYLTHIOADENOSINE/PURINE NUCLEOSIDE PHOSPHORYLASE"/>
    <property type="match status" value="1"/>
</dbReference>
<comment type="similarity">
    <text evidence="3 9">Belongs to the PNP/MTAP phosphorylase family.</text>
</comment>
<evidence type="ECO:0000256" key="8">
    <source>
        <dbReference type="ARBA" id="ARBA00048556"/>
    </source>
</evidence>
<evidence type="ECO:0000256" key="4">
    <source>
        <dbReference type="ARBA" id="ARBA00011233"/>
    </source>
</evidence>
<name>A0A1M6LK52_9FIRM</name>
<dbReference type="PROSITE" id="PS01240">
    <property type="entry name" value="PNP_MTAP_2"/>
    <property type="match status" value="1"/>
</dbReference>
<dbReference type="PIRSF" id="PIRSF000477">
    <property type="entry name" value="PurNPase"/>
    <property type="match status" value="1"/>
</dbReference>
<organism evidence="11 12">
    <name type="scientific">Caminicella sporogenes DSM 14501</name>
    <dbReference type="NCBI Taxonomy" id="1121266"/>
    <lineage>
        <taxon>Bacteria</taxon>
        <taxon>Bacillati</taxon>
        <taxon>Bacillota</taxon>
        <taxon>Clostridia</taxon>
        <taxon>Peptostreptococcales</taxon>
        <taxon>Caminicellaceae</taxon>
        <taxon>Caminicella</taxon>
    </lineage>
</organism>
<dbReference type="STRING" id="1121266.SAMN02745883_00238"/>
<dbReference type="GO" id="GO:0004731">
    <property type="term" value="F:purine-nucleoside phosphorylase activity"/>
    <property type="evidence" value="ECO:0007669"/>
    <property type="project" value="UniProtKB-EC"/>
</dbReference>
<evidence type="ECO:0000256" key="7">
    <source>
        <dbReference type="ARBA" id="ARBA00022679"/>
    </source>
</evidence>
<proteinExistence type="inferred from homology"/>
<comment type="subunit">
    <text evidence="4">Homotrimer.</text>
</comment>
<evidence type="ECO:0000313" key="12">
    <source>
        <dbReference type="Proteomes" id="UP000184082"/>
    </source>
</evidence>
<comment type="pathway">
    <text evidence="2 9">Purine metabolism; purine nucleoside salvage.</text>
</comment>
<dbReference type="Gene3D" id="3.40.50.1580">
    <property type="entry name" value="Nucleoside phosphorylase domain"/>
    <property type="match status" value="1"/>
</dbReference>
<dbReference type="NCBIfam" id="TIGR01700">
    <property type="entry name" value="PNPH"/>
    <property type="match status" value="1"/>
</dbReference>
<evidence type="ECO:0000256" key="6">
    <source>
        <dbReference type="ARBA" id="ARBA00022676"/>
    </source>
</evidence>
<reference evidence="11 12" key="1">
    <citation type="submission" date="2016-11" db="EMBL/GenBank/DDBJ databases">
        <authorList>
            <person name="Jaros S."/>
            <person name="Januszkiewicz K."/>
            <person name="Wedrychowicz H."/>
        </authorList>
    </citation>
    <scope>NUCLEOTIDE SEQUENCE [LARGE SCALE GENOMIC DNA]</scope>
    <source>
        <strain evidence="11 12">DSM 14501</strain>
    </source>
</reference>
<keyword evidence="5" id="KW-0597">Phosphoprotein</keyword>
<dbReference type="GO" id="GO:0009116">
    <property type="term" value="P:nucleoside metabolic process"/>
    <property type="evidence" value="ECO:0007669"/>
    <property type="project" value="InterPro"/>
</dbReference>
<gene>
    <name evidence="11" type="ORF">SAMN02745883_00238</name>
</gene>
<dbReference type="PANTHER" id="PTHR11904:SF9">
    <property type="entry name" value="PURINE NUCLEOSIDE PHOSPHORYLASE-RELATED"/>
    <property type="match status" value="1"/>
</dbReference>
<evidence type="ECO:0000313" key="11">
    <source>
        <dbReference type="EMBL" id="SHJ71550.1"/>
    </source>
</evidence>
<sequence length="275" mass="30138">MRDLKEKIVESAEFIRSKTNLTLQIGLILGSGLGSLADEIEDKVIVKYEEIPNFPISTVEGHEGQLVIGTLEGKNVVAMQGRFHYYEGYTMQEVTFPVRVMKELGVQMILVTNACGGMNPDFYPGAIMFIEDHINFMGNNPLIGPNDESLGPRFPDMSTAYDKSLINLGQKVGEKLGIETKKGVYTAISGPNYLTAAELRMLRTIGSDAVGMSTVPEVIVARHAGLRVLGISCVTDMAIADGLEPLEHSQVVEVANRTRPKFIKLVKGILREILI</sequence>
<dbReference type="RefSeq" id="WP_072965553.1">
    <property type="nucleotide sequence ID" value="NZ_FRAJ01000003.1"/>
</dbReference>
<dbReference type="GO" id="GO:0005737">
    <property type="term" value="C:cytoplasm"/>
    <property type="evidence" value="ECO:0007669"/>
    <property type="project" value="TreeGrafter"/>
</dbReference>
<dbReference type="InterPro" id="IPR011270">
    <property type="entry name" value="Pur_Nuc_Pase_Ino/Guo-sp"/>
</dbReference>
<evidence type="ECO:0000256" key="9">
    <source>
        <dbReference type="PIRNR" id="PIRNR000477"/>
    </source>
</evidence>
<dbReference type="EMBL" id="FRAJ01000003">
    <property type="protein sequence ID" value="SHJ71550.1"/>
    <property type="molecule type" value="Genomic_DNA"/>
</dbReference>
<dbReference type="NCBIfam" id="NF006054">
    <property type="entry name" value="PRK08202.1"/>
    <property type="match status" value="1"/>
</dbReference>
<feature type="domain" description="Nucleoside phosphorylase" evidence="10">
    <location>
        <begin position="25"/>
        <end position="271"/>
    </location>
</feature>
<dbReference type="SUPFAM" id="SSF53167">
    <property type="entry name" value="Purine and uridine phosphorylases"/>
    <property type="match status" value="1"/>
</dbReference>
<dbReference type="InterPro" id="IPR035994">
    <property type="entry name" value="Nucleoside_phosphorylase_sf"/>
</dbReference>
<evidence type="ECO:0000256" key="3">
    <source>
        <dbReference type="ARBA" id="ARBA00006751"/>
    </source>
</evidence>
<evidence type="ECO:0000256" key="5">
    <source>
        <dbReference type="ARBA" id="ARBA00022553"/>
    </source>
</evidence>
<keyword evidence="7 9" id="KW-0808">Transferase</keyword>
<accession>A0A1M6LK52</accession>
<evidence type="ECO:0000259" key="10">
    <source>
        <dbReference type="Pfam" id="PF01048"/>
    </source>
</evidence>
<dbReference type="Proteomes" id="UP000184082">
    <property type="component" value="Unassembled WGS sequence"/>
</dbReference>
<dbReference type="Pfam" id="PF01048">
    <property type="entry name" value="PNP_UDP_1"/>
    <property type="match status" value="1"/>
</dbReference>
<comment type="function">
    <text evidence="1">The purine nucleoside phosphorylases catalyze the phosphorolytic breakdown of the N-glycosidic bond in the beta-(deoxy)ribonucleoside molecules, with the formation of the corresponding free purine bases and pentose-1-phosphate. Cleaves guanosine, inosine, 2'-deoxyguanosine and 2'-deoxyinosine.</text>
</comment>
<keyword evidence="12" id="KW-1185">Reference proteome</keyword>
<evidence type="ECO:0000256" key="2">
    <source>
        <dbReference type="ARBA" id="ARBA00005058"/>
    </source>
</evidence>
<evidence type="ECO:0000256" key="1">
    <source>
        <dbReference type="ARBA" id="ARBA00002678"/>
    </source>
</evidence>
<comment type="catalytic activity">
    <reaction evidence="8">
        <text>a purine 2'-deoxy-D-ribonucleoside + phosphate = a purine nucleobase + 2-deoxy-alpha-D-ribose 1-phosphate</text>
        <dbReference type="Rhea" id="RHEA:36431"/>
        <dbReference type="ChEBI" id="CHEBI:26386"/>
        <dbReference type="ChEBI" id="CHEBI:43474"/>
        <dbReference type="ChEBI" id="CHEBI:57259"/>
        <dbReference type="ChEBI" id="CHEBI:142361"/>
        <dbReference type="EC" id="2.4.2.1"/>
    </reaction>
</comment>
<dbReference type="EC" id="2.4.2.1" evidence="9"/>
<dbReference type="InterPro" id="IPR000845">
    <property type="entry name" value="Nucleoside_phosphorylase_d"/>
</dbReference>
<protein>
    <recommendedName>
        <fullName evidence="9">Purine nucleoside phosphorylase</fullName>
        <ecNumber evidence="9">2.4.2.1</ecNumber>
    </recommendedName>
    <alternativeName>
        <fullName evidence="9">Inosine-guanosine phosphorylase</fullName>
    </alternativeName>
</protein>
<dbReference type="FunFam" id="3.40.50.1580:FF:000010">
    <property type="entry name" value="Purine nucleoside phosphorylase"/>
    <property type="match status" value="1"/>
</dbReference>
<dbReference type="CDD" id="cd09009">
    <property type="entry name" value="PNP-EcPNPII_like"/>
    <property type="match status" value="1"/>
</dbReference>
<dbReference type="InterPro" id="IPR018099">
    <property type="entry name" value="Purine_phosphorylase-2_CS"/>
</dbReference>
<dbReference type="NCBIfam" id="TIGR01697">
    <property type="entry name" value="PNPH-PUNA-XAPA"/>
    <property type="match status" value="1"/>
</dbReference>
<keyword evidence="6 9" id="KW-0328">Glycosyltransferase</keyword>
<dbReference type="UniPathway" id="UPA00606"/>
<dbReference type="AlphaFoldDB" id="A0A1M6LK52"/>